<dbReference type="Pfam" id="PF00294">
    <property type="entry name" value="PfkB"/>
    <property type="match status" value="1"/>
</dbReference>
<dbReference type="InterPro" id="IPR029056">
    <property type="entry name" value="Ribokinase-like"/>
</dbReference>
<evidence type="ECO:0000256" key="3">
    <source>
        <dbReference type="ARBA" id="ARBA00022777"/>
    </source>
</evidence>
<sequence length="340" mass="38441">MKVIGLGEILWRISTPNHLLFSQANQLESQFGGSELNVLGTLSHLGYETEMVSVLPDNTIGHACRHFISSHHIGDHFLKSGGHRLGLYFYERGFSVRQSQITYDRAGSAFSACDGDSFDWDLIFRDADWFHVSGITVALNPSCRNLTLQAMDKAKEYGVGISFDLNYRESLWTSFEEAREGMAPFVERADICIGIEPLSLPNEDGVDLKDVLKLERPYRDKESLLQALKALSDRYHLEKIAFTQRELDNNLYRLKGYLFTDGQLFETLDRETQAVDRIGTGDAFTAGILYGHLEAEEPQKVLEIAMTSFVYKHTIEGDINLMTANQLKQLLSSSNQEINR</sequence>
<feature type="domain" description="Carbohydrate kinase PfkB" evidence="4">
    <location>
        <begin position="23"/>
        <end position="305"/>
    </location>
</feature>
<dbReference type="STRING" id="1123308.GCA_000380085_00635"/>
<evidence type="ECO:0000256" key="2">
    <source>
        <dbReference type="ARBA" id="ARBA00022679"/>
    </source>
</evidence>
<proteinExistence type="inferred from homology"/>
<comment type="similarity">
    <text evidence="1">Belongs to the carbohydrate kinase PfkB family.</text>
</comment>
<dbReference type="OrthoDB" id="9813569at2"/>
<reference evidence="5 6" key="1">
    <citation type="submission" date="2017-06" db="EMBL/GenBank/DDBJ databases">
        <authorList>
            <consortium name="Pathogen Informatics"/>
        </authorList>
    </citation>
    <scope>NUCLEOTIDE SEQUENCE [LARGE SCALE GENOMIC DNA]</scope>
    <source>
        <strain evidence="5 6">NCTC13788</strain>
    </source>
</reference>
<dbReference type="InterPro" id="IPR011611">
    <property type="entry name" value="PfkB_dom"/>
</dbReference>
<dbReference type="InterPro" id="IPR052700">
    <property type="entry name" value="Carb_kinase_PfkB-like"/>
</dbReference>
<keyword evidence="2 5" id="KW-0808">Transferase</keyword>
<name>A0A239SP15_9STRE</name>
<dbReference type="PANTHER" id="PTHR43320">
    <property type="entry name" value="SUGAR KINASE"/>
    <property type="match status" value="1"/>
</dbReference>
<dbReference type="AlphaFoldDB" id="A0A239SP15"/>
<dbReference type="SUPFAM" id="SSF53613">
    <property type="entry name" value="Ribokinase-like"/>
    <property type="match status" value="1"/>
</dbReference>
<dbReference type="KEGG" id="smen:SAMEA4412692_0306"/>
<dbReference type="Proteomes" id="UP000215185">
    <property type="component" value="Chromosome 1"/>
</dbReference>
<dbReference type="eggNOG" id="COG0524">
    <property type="taxonomic scope" value="Bacteria"/>
</dbReference>
<dbReference type="PANTHER" id="PTHR43320:SF2">
    <property type="entry name" value="2-DEHYDRO-3-DEOXYGLUCONOKINASE_2-DEHYDRO-3-DEOXYGALACTONOKINASE"/>
    <property type="match status" value="1"/>
</dbReference>
<organism evidence="5 6">
    <name type="scientific">Streptococcus merionis</name>
    <dbReference type="NCBI Taxonomy" id="400065"/>
    <lineage>
        <taxon>Bacteria</taxon>
        <taxon>Bacillati</taxon>
        <taxon>Bacillota</taxon>
        <taxon>Bacilli</taxon>
        <taxon>Lactobacillales</taxon>
        <taxon>Streptococcaceae</taxon>
        <taxon>Streptococcus</taxon>
    </lineage>
</organism>
<evidence type="ECO:0000313" key="6">
    <source>
        <dbReference type="Proteomes" id="UP000215185"/>
    </source>
</evidence>
<dbReference type="RefSeq" id="WP_018373205.1">
    <property type="nucleotide sequence ID" value="NZ_LT906439.1"/>
</dbReference>
<protein>
    <submittedName>
        <fullName evidence="5">Ribokinase family sugar kinase</fullName>
        <ecNumber evidence="5">2.7.1.92</ecNumber>
    </submittedName>
</protein>
<accession>A0A239SP15</accession>
<dbReference type="CDD" id="cd01166">
    <property type="entry name" value="KdgK"/>
    <property type="match status" value="1"/>
</dbReference>
<gene>
    <name evidence="5" type="primary">iolC_3</name>
    <name evidence="5" type="ORF">SAMEA4412692_00306</name>
</gene>
<evidence type="ECO:0000259" key="4">
    <source>
        <dbReference type="Pfam" id="PF00294"/>
    </source>
</evidence>
<dbReference type="EC" id="2.7.1.92" evidence="5"/>
<evidence type="ECO:0000313" key="5">
    <source>
        <dbReference type="EMBL" id="SNU86618.1"/>
    </source>
</evidence>
<keyword evidence="6" id="KW-1185">Reference proteome</keyword>
<keyword evidence="3 5" id="KW-0418">Kinase</keyword>
<dbReference type="Gene3D" id="3.40.1190.20">
    <property type="match status" value="1"/>
</dbReference>
<dbReference type="EMBL" id="LT906439">
    <property type="protein sequence ID" value="SNU86618.1"/>
    <property type="molecule type" value="Genomic_DNA"/>
</dbReference>
<dbReference type="GO" id="GO:0047590">
    <property type="term" value="F:5-dehydro-2-deoxygluconokinase activity"/>
    <property type="evidence" value="ECO:0007669"/>
    <property type="project" value="UniProtKB-EC"/>
</dbReference>
<evidence type="ECO:0000256" key="1">
    <source>
        <dbReference type="ARBA" id="ARBA00010688"/>
    </source>
</evidence>